<dbReference type="STRING" id="307507.A0A2V0PKD6"/>
<name>A0A2V0PKD6_9CHLO</name>
<organism evidence="8 9">
    <name type="scientific">Raphidocelis subcapitata</name>
    <dbReference type="NCBI Taxonomy" id="307507"/>
    <lineage>
        <taxon>Eukaryota</taxon>
        <taxon>Viridiplantae</taxon>
        <taxon>Chlorophyta</taxon>
        <taxon>core chlorophytes</taxon>
        <taxon>Chlorophyceae</taxon>
        <taxon>CS clade</taxon>
        <taxon>Sphaeropleales</taxon>
        <taxon>Selenastraceae</taxon>
        <taxon>Raphidocelis</taxon>
    </lineage>
</organism>
<sequence>MDPVAKVMPLPADDGGGVLTDCAYSQAGDRMATCSSSGGVRIWDCSSTSGGGGGGGEPQLLHAEKLSEEATKVAWAPDEVGPICAVGTARGGVRVLRGGLGGGWGPGGKLACGRGAVRDLAFAPAQHGLVLAAASEDGCVYIHEGALAPDGGSSSSGGGGGVLAWTLLSKIQANDAGPCACLAWRPFTAGVPPLLLAASARGAKAWCYHSAAWQESGELESPAAAPAAALHWASTLGRPYELAAAAFGSDAAIFRLDGAPRALRAARLALLPHPGRVWRVEFSGRGNALGASVEGGGSGSPPEVRLYMPDLGGSWCGVSRVAGGADAAQA</sequence>
<dbReference type="InParanoid" id="A0A2V0PKD6"/>
<keyword evidence="4" id="KW-0853">WD repeat</keyword>
<keyword evidence="9" id="KW-1185">Reference proteome</keyword>
<comment type="subcellular location">
    <subcellularLocation>
        <location evidence="1">Nucleus envelope</location>
    </subcellularLocation>
</comment>
<evidence type="ECO:0000313" key="9">
    <source>
        <dbReference type="Proteomes" id="UP000247498"/>
    </source>
</evidence>
<evidence type="ECO:0000256" key="3">
    <source>
        <dbReference type="ARBA" id="ARBA00022448"/>
    </source>
</evidence>
<dbReference type="Gene3D" id="2.130.10.10">
    <property type="entry name" value="YVTN repeat-like/Quinoprotein amine dehydrogenase"/>
    <property type="match status" value="1"/>
</dbReference>
<dbReference type="PANTHER" id="PTHR11024:SF3">
    <property type="entry name" value="NUCLEOPORIN SEH1"/>
    <property type="match status" value="1"/>
</dbReference>
<evidence type="ECO:0000256" key="4">
    <source>
        <dbReference type="ARBA" id="ARBA00022574"/>
    </source>
</evidence>
<proteinExistence type="inferred from homology"/>
<dbReference type="InterPro" id="IPR037363">
    <property type="entry name" value="Sec13/Seh1_fam"/>
</dbReference>
<dbReference type="SMART" id="SM00320">
    <property type="entry name" value="WD40"/>
    <property type="match status" value="2"/>
</dbReference>
<accession>A0A2V0PKD6</accession>
<keyword evidence="3" id="KW-0813">Transport</keyword>
<dbReference type="OrthoDB" id="364224at2759"/>
<dbReference type="GO" id="GO:0015031">
    <property type="term" value="P:protein transport"/>
    <property type="evidence" value="ECO:0007669"/>
    <property type="project" value="UniProtKB-KW"/>
</dbReference>
<dbReference type="InterPro" id="IPR015943">
    <property type="entry name" value="WD40/YVTN_repeat-like_dom_sf"/>
</dbReference>
<dbReference type="Proteomes" id="UP000247498">
    <property type="component" value="Unassembled WGS sequence"/>
</dbReference>
<keyword evidence="6" id="KW-0653">Protein transport</keyword>
<dbReference type="GO" id="GO:1904263">
    <property type="term" value="P:positive regulation of TORC1 signaling"/>
    <property type="evidence" value="ECO:0007669"/>
    <property type="project" value="TreeGrafter"/>
</dbReference>
<keyword evidence="5" id="KW-0677">Repeat</keyword>
<dbReference type="GO" id="GO:0031080">
    <property type="term" value="C:nuclear pore outer ring"/>
    <property type="evidence" value="ECO:0007669"/>
    <property type="project" value="TreeGrafter"/>
</dbReference>
<dbReference type="InterPro" id="IPR001680">
    <property type="entry name" value="WD40_rpt"/>
</dbReference>
<reference evidence="8 9" key="1">
    <citation type="journal article" date="2018" name="Sci. Rep.">
        <title>Raphidocelis subcapitata (=Pseudokirchneriella subcapitata) provides an insight into genome evolution and environmental adaptations in the Sphaeropleales.</title>
        <authorList>
            <person name="Suzuki S."/>
            <person name="Yamaguchi H."/>
            <person name="Nakajima N."/>
            <person name="Kawachi M."/>
        </authorList>
    </citation>
    <scope>NUCLEOTIDE SEQUENCE [LARGE SCALE GENOMIC DNA]</scope>
    <source>
        <strain evidence="8 9">NIES-35</strain>
    </source>
</reference>
<evidence type="ECO:0000256" key="6">
    <source>
        <dbReference type="ARBA" id="ARBA00022927"/>
    </source>
</evidence>
<evidence type="ECO:0000256" key="7">
    <source>
        <dbReference type="ARBA" id="ARBA00023242"/>
    </source>
</evidence>
<dbReference type="PANTHER" id="PTHR11024">
    <property type="entry name" value="NUCLEAR PORE COMPLEX PROTEIN SEC13 / SEH1 FAMILY MEMBER"/>
    <property type="match status" value="1"/>
</dbReference>
<dbReference type="EMBL" id="BDRX01000101">
    <property type="protein sequence ID" value="GBF97495.1"/>
    <property type="molecule type" value="Genomic_DNA"/>
</dbReference>
<dbReference type="Pfam" id="PF00400">
    <property type="entry name" value="WD40"/>
    <property type="match status" value="1"/>
</dbReference>
<protein>
    <submittedName>
        <fullName evidence="8">Uncharacterized protein</fullName>
    </submittedName>
</protein>
<evidence type="ECO:0000256" key="5">
    <source>
        <dbReference type="ARBA" id="ARBA00022737"/>
    </source>
</evidence>
<dbReference type="AlphaFoldDB" id="A0A2V0PKD6"/>
<comment type="caution">
    <text evidence="8">The sequence shown here is derived from an EMBL/GenBank/DDBJ whole genome shotgun (WGS) entry which is preliminary data.</text>
</comment>
<evidence type="ECO:0000256" key="2">
    <source>
        <dbReference type="ARBA" id="ARBA00010102"/>
    </source>
</evidence>
<keyword evidence="7" id="KW-0539">Nucleus</keyword>
<evidence type="ECO:0000256" key="1">
    <source>
        <dbReference type="ARBA" id="ARBA00004259"/>
    </source>
</evidence>
<dbReference type="SUPFAM" id="SSF50978">
    <property type="entry name" value="WD40 repeat-like"/>
    <property type="match status" value="1"/>
</dbReference>
<comment type="similarity">
    <text evidence="2">Belongs to the WD repeat SEC13 family.</text>
</comment>
<evidence type="ECO:0000313" key="8">
    <source>
        <dbReference type="EMBL" id="GBF97495.1"/>
    </source>
</evidence>
<gene>
    <name evidence="8" type="ORF">Rsub_10418</name>
</gene>
<dbReference type="GO" id="GO:0005198">
    <property type="term" value="F:structural molecule activity"/>
    <property type="evidence" value="ECO:0007669"/>
    <property type="project" value="InterPro"/>
</dbReference>
<dbReference type="InterPro" id="IPR036322">
    <property type="entry name" value="WD40_repeat_dom_sf"/>
</dbReference>
<dbReference type="GO" id="GO:0034198">
    <property type="term" value="P:cellular response to amino acid starvation"/>
    <property type="evidence" value="ECO:0007669"/>
    <property type="project" value="TreeGrafter"/>
</dbReference>
<dbReference type="FunCoup" id="A0A2V0PKD6">
    <property type="interactions" value="1819"/>
</dbReference>
<dbReference type="GO" id="GO:0035859">
    <property type="term" value="C:Seh1-associated complex"/>
    <property type="evidence" value="ECO:0007669"/>
    <property type="project" value="TreeGrafter"/>
</dbReference>